<reference evidence="3 4" key="1">
    <citation type="submission" date="2024-04" db="EMBL/GenBank/DDBJ databases">
        <authorList>
            <person name="Fracassetti M."/>
        </authorList>
    </citation>
    <scope>NUCLEOTIDE SEQUENCE [LARGE SCALE GENOMIC DNA]</scope>
</reference>
<protein>
    <submittedName>
        <fullName evidence="3">Uncharacterized protein</fullName>
    </submittedName>
</protein>
<keyword evidence="2" id="KW-0328">Glycosyltransferase</keyword>
<sequence length="264" mass="30347">MADGEDLWLKFFQPQISKSLDKSHGWLCNFMEEIELLGFKLFGKYSNRQIWGIDPLLTLEILQKSGTTPISGDNRGRRRGFLLRSVSNGSNPTSGFGSVHLVRIPKQHQPIADDGARDGARTERRFFPMGDPTVDPISCPRASRRIEETKRGLLVRNWAPQMEILYLDWIGGFLRHCGWNSVLESLGKGWGRRAVARLPHGFDFVKIDLKMFGREWKWRKLEDFITMGKIGFWGRITKLNFVKKGFVLGGDGRKGRIHFWERIG</sequence>
<evidence type="ECO:0000256" key="1">
    <source>
        <dbReference type="ARBA" id="ARBA00009995"/>
    </source>
</evidence>
<comment type="similarity">
    <text evidence="1">Belongs to the UDP-glycosyltransferase family.</text>
</comment>
<dbReference type="EMBL" id="OZ034815">
    <property type="protein sequence ID" value="CAL1369105.1"/>
    <property type="molecule type" value="Genomic_DNA"/>
</dbReference>
<evidence type="ECO:0000256" key="2">
    <source>
        <dbReference type="ARBA" id="ARBA00022676"/>
    </source>
</evidence>
<proteinExistence type="inferred from homology"/>
<organism evidence="3 4">
    <name type="scientific">Linum trigynum</name>
    <dbReference type="NCBI Taxonomy" id="586398"/>
    <lineage>
        <taxon>Eukaryota</taxon>
        <taxon>Viridiplantae</taxon>
        <taxon>Streptophyta</taxon>
        <taxon>Embryophyta</taxon>
        <taxon>Tracheophyta</taxon>
        <taxon>Spermatophyta</taxon>
        <taxon>Magnoliopsida</taxon>
        <taxon>eudicotyledons</taxon>
        <taxon>Gunneridae</taxon>
        <taxon>Pentapetalae</taxon>
        <taxon>rosids</taxon>
        <taxon>fabids</taxon>
        <taxon>Malpighiales</taxon>
        <taxon>Linaceae</taxon>
        <taxon>Linum</taxon>
    </lineage>
</organism>
<dbReference type="PANTHER" id="PTHR48047">
    <property type="entry name" value="GLYCOSYLTRANSFERASE"/>
    <property type="match status" value="1"/>
</dbReference>
<keyword evidence="2" id="KW-0808">Transferase</keyword>
<dbReference type="PANTHER" id="PTHR48047:SF107">
    <property type="entry name" value="UDP-GLYCOSYLTRANSFERASE 92A1-LIKE"/>
    <property type="match status" value="1"/>
</dbReference>
<evidence type="ECO:0000313" key="3">
    <source>
        <dbReference type="EMBL" id="CAL1369105.1"/>
    </source>
</evidence>
<accession>A0AAV2D8I2</accession>
<dbReference type="GO" id="GO:0035251">
    <property type="term" value="F:UDP-glucosyltransferase activity"/>
    <property type="evidence" value="ECO:0007669"/>
    <property type="project" value="TreeGrafter"/>
</dbReference>
<dbReference type="Proteomes" id="UP001497516">
    <property type="component" value="Chromosome 2"/>
</dbReference>
<dbReference type="Gene3D" id="3.40.50.2000">
    <property type="entry name" value="Glycogen Phosphorylase B"/>
    <property type="match status" value="1"/>
</dbReference>
<name>A0AAV2D8I2_9ROSI</name>
<keyword evidence="4" id="KW-1185">Reference proteome</keyword>
<dbReference type="AlphaFoldDB" id="A0AAV2D8I2"/>
<evidence type="ECO:0000313" key="4">
    <source>
        <dbReference type="Proteomes" id="UP001497516"/>
    </source>
</evidence>
<gene>
    <name evidence="3" type="ORF">LTRI10_LOCUS11892</name>
</gene>
<dbReference type="SUPFAM" id="SSF53756">
    <property type="entry name" value="UDP-Glycosyltransferase/glycogen phosphorylase"/>
    <property type="match status" value="1"/>
</dbReference>